<dbReference type="Proteomes" id="UP000289152">
    <property type="component" value="Unassembled WGS sequence"/>
</dbReference>
<dbReference type="AlphaFoldDB" id="A0A4Q1BE82"/>
<evidence type="ECO:0000259" key="4">
    <source>
        <dbReference type="Pfam" id="PF02826"/>
    </source>
</evidence>
<dbReference type="GO" id="GO:0030267">
    <property type="term" value="F:glyoxylate reductase (NADPH) activity"/>
    <property type="evidence" value="ECO:0007669"/>
    <property type="project" value="TreeGrafter"/>
</dbReference>
<dbReference type="GO" id="GO:0016618">
    <property type="term" value="F:hydroxypyruvate reductase [NAD(P)H] activity"/>
    <property type="evidence" value="ECO:0007669"/>
    <property type="project" value="TreeGrafter"/>
</dbReference>
<dbReference type="InParanoid" id="A0A4Q1BE82"/>
<evidence type="ECO:0000256" key="1">
    <source>
        <dbReference type="ARBA" id="ARBA00023002"/>
    </source>
</evidence>
<dbReference type="FunFam" id="3.40.50.720:FF:000606">
    <property type="entry name" value="Chromosome 15, whole genome shotgun sequence"/>
    <property type="match status" value="1"/>
</dbReference>
<dbReference type="PANTHER" id="PTHR10996:SF277">
    <property type="entry name" value="GLYOXYLATE REDUCTASE_HYDROXYPYRUVATE REDUCTASE"/>
    <property type="match status" value="1"/>
</dbReference>
<dbReference type="Gene3D" id="3.40.50.720">
    <property type="entry name" value="NAD(P)-binding Rossmann-like Domain"/>
    <property type="match status" value="2"/>
</dbReference>
<dbReference type="GO" id="GO:0051287">
    <property type="term" value="F:NAD binding"/>
    <property type="evidence" value="ECO:0007669"/>
    <property type="project" value="InterPro"/>
</dbReference>
<name>A0A4Q1BE82_TREME</name>
<dbReference type="STRING" id="5217.A0A4Q1BE82"/>
<organism evidence="5 6">
    <name type="scientific">Tremella mesenterica</name>
    <name type="common">Jelly fungus</name>
    <dbReference type="NCBI Taxonomy" id="5217"/>
    <lineage>
        <taxon>Eukaryota</taxon>
        <taxon>Fungi</taxon>
        <taxon>Dikarya</taxon>
        <taxon>Basidiomycota</taxon>
        <taxon>Agaricomycotina</taxon>
        <taxon>Tremellomycetes</taxon>
        <taxon>Tremellales</taxon>
        <taxon>Tremellaceae</taxon>
        <taxon>Tremella</taxon>
    </lineage>
</organism>
<reference evidence="5 6" key="1">
    <citation type="submission" date="2016-06" db="EMBL/GenBank/DDBJ databases">
        <title>Evolution of pathogenesis and genome organization in the Tremellales.</title>
        <authorList>
            <person name="Cuomo C."/>
            <person name="Litvintseva A."/>
            <person name="Heitman J."/>
            <person name="Chen Y."/>
            <person name="Sun S."/>
            <person name="Springer D."/>
            <person name="Dromer F."/>
            <person name="Young S."/>
            <person name="Zeng Q."/>
            <person name="Chapman S."/>
            <person name="Gujja S."/>
            <person name="Saif S."/>
            <person name="Birren B."/>
        </authorList>
    </citation>
    <scope>NUCLEOTIDE SEQUENCE [LARGE SCALE GENOMIC DNA]</scope>
    <source>
        <strain evidence="5 6">ATCC 28783</strain>
    </source>
</reference>
<evidence type="ECO:0000256" key="2">
    <source>
        <dbReference type="RuleBase" id="RU003719"/>
    </source>
</evidence>
<dbReference type="InterPro" id="IPR050223">
    <property type="entry name" value="D-isomer_2-hydroxyacid_DH"/>
</dbReference>
<dbReference type="PANTHER" id="PTHR10996">
    <property type="entry name" value="2-HYDROXYACID DEHYDROGENASE-RELATED"/>
    <property type="match status" value="1"/>
</dbReference>
<accession>A0A4Q1BE82</accession>
<dbReference type="InterPro" id="IPR029753">
    <property type="entry name" value="D-isomer_DH_CS"/>
</dbReference>
<evidence type="ECO:0000259" key="3">
    <source>
        <dbReference type="Pfam" id="PF00389"/>
    </source>
</evidence>
<dbReference type="GO" id="GO:0005829">
    <property type="term" value="C:cytosol"/>
    <property type="evidence" value="ECO:0007669"/>
    <property type="project" value="TreeGrafter"/>
</dbReference>
<dbReference type="Pfam" id="PF02826">
    <property type="entry name" value="2-Hacid_dh_C"/>
    <property type="match status" value="1"/>
</dbReference>
<evidence type="ECO:0000313" key="6">
    <source>
        <dbReference type="Proteomes" id="UP000289152"/>
    </source>
</evidence>
<keyword evidence="6" id="KW-1185">Reference proteome</keyword>
<keyword evidence="1 2" id="KW-0560">Oxidoreductase</keyword>
<sequence length="330" mass="35667">MSILASSGLEAIINPHDAAPSREWVLGHLADPEVRGVCLTHSQPSDKVDDEFLKACNENLKVVSTFSVGYDHIDIEGAKRRGIKIGHTPGVLSDAVADITVMLVLMTLRRVEEGISLVKSGGWSKLPWAPFILCGPSISHPSLVLSFLGFGRISQHVLSRLLAFTSKIHPPQVQYVSSHARPNQMEIDQQFSDRFGVKVKRVERDQLASESDILIVLCDLNPSTKDYVNSEFLGKMKRTAVLVNAARGPIVNSDDLAHALSTGQIFGAGLDVITGEPDISSDHPLVKAQNCVIIPHMGSADVDTRKAMAELCVRNAIAGAKGDPMPAMVQ</sequence>
<feature type="domain" description="D-isomer specific 2-hydroxyacid dehydrogenase NAD-binding" evidence="4">
    <location>
        <begin position="101"/>
        <end position="298"/>
    </location>
</feature>
<dbReference type="InterPro" id="IPR036291">
    <property type="entry name" value="NAD(P)-bd_dom_sf"/>
</dbReference>
<dbReference type="Pfam" id="PF00389">
    <property type="entry name" value="2-Hacid_dh"/>
    <property type="match status" value="1"/>
</dbReference>
<dbReference type="InterPro" id="IPR006140">
    <property type="entry name" value="D-isomer_DH_NAD-bd"/>
</dbReference>
<dbReference type="InterPro" id="IPR006139">
    <property type="entry name" value="D-isomer_2_OHA_DH_cat_dom"/>
</dbReference>
<protein>
    <submittedName>
        <fullName evidence="5">Glyoxylate reductase</fullName>
    </submittedName>
</protein>
<dbReference type="OrthoDB" id="9991913at2759"/>
<dbReference type="PROSITE" id="PS00671">
    <property type="entry name" value="D_2_HYDROXYACID_DH_3"/>
    <property type="match status" value="1"/>
</dbReference>
<gene>
    <name evidence="5" type="ORF">M231_06238</name>
</gene>
<evidence type="ECO:0000313" key="5">
    <source>
        <dbReference type="EMBL" id="RXK36516.1"/>
    </source>
</evidence>
<dbReference type="EMBL" id="SDIL01000095">
    <property type="protein sequence ID" value="RXK36516.1"/>
    <property type="molecule type" value="Genomic_DNA"/>
</dbReference>
<dbReference type="VEuPathDB" id="FungiDB:TREMEDRAFT_66924"/>
<proteinExistence type="inferred from homology"/>
<dbReference type="SUPFAM" id="SSF51735">
    <property type="entry name" value="NAD(P)-binding Rossmann-fold domains"/>
    <property type="match status" value="1"/>
</dbReference>
<feature type="domain" description="D-isomer specific 2-hydroxyacid dehydrogenase catalytic" evidence="3">
    <location>
        <begin position="34"/>
        <end position="329"/>
    </location>
</feature>
<comment type="caution">
    <text evidence="5">The sequence shown here is derived from an EMBL/GenBank/DDBJ whole genome shotgun (WGS) entry which is preliminary data.</text>
</comment>
<dbReference type="CDD" id="cd05301">
    <property type="entry name" value="GDH"/>
    <property type="match status" value="1"/>
</dbReference>
<dbReference type="SUPFAM" id="SSF52283">
    <property type="entry name" value="Formate/glycerate dehydrogenase catalytic domain-like"/>
    <property type="match status" value="1"/>
</dbReference>
<comment type="similarity">
    <text evidence="2">Belongs to the D-isomer specific 2-hydroxyacid dehydrogenase family.</text>
</comment>